<dbReference type="OrthoDB" id="348201at2759"/>
<dbReference type="PANTHER" id="PTHR21483">
    <property type="entry name" value="RNA POLYMERASE II-ASSOCIATED PROTEIN 1"/>
    <property type="match status" value="1"/>
</dbReference>
<keyword evidence="4" id="KW-1185">Reference proteome</keyword>
<name>A0A8X6Q9I6_NEPPI</name>
<dbReference type="Proteomes" id="UP000887013">
    <property type="component" value="Unassembled WGS sequence"/>
</dbReference>
<organism evidence="3 4">
    <name type="scientific">Nephila pilipes</name>
    <name type="common">Giant wood spider</name>
    <name type="synonym">Nephila maculata</name>
    <dbReference type="NCBI Taxonomy" id="299642"/>
    <lineage>
        <taxon>Eukaryota</taxon>
        <taxon>Metazoa</taxon>
        <taxon>Ecdysozoa</taxon>
        <taxon>Arthropoda</taxon>
        <taxon>Chelicerata</taxon>
        <taxon>Arachnida</taxon>
        <taxon>Araneae</taxon>
        <taxon>Araneomorphae</taxon>
        <taxon>Entelegynae</taxon>
        <taxon>Araneoidea</taxon>
        <taxon>Nephilidae</taxon>
        <taxon>Nephila</taxon>
    </lineage>
</organism>
<dbReference type="EMBL" id="BMAW01079131">
    <property type="protein sequence ID" value="GFU14118.1"/>
    <property type="molecule type" value="Genomic_DNA"/>
</dbReference>
<dbReference type="GO" id="GO:0006366">
    <property type="term" value="P:transcription by RNA polymerase II"/>
    <property type="evidence" value="ECO:0007669"/>
    <property type="project" value="InterPro"/>
</dbReference>
<evidence type="ECO:0000313" key="4">
    <source>
        <dbReference type="Proteomes" id="UP000887013"/>
    </source>
</evidence>
<evidence type="ECO:0000259" key="1">
    <source>
        <dbReference type="Pfam" id="PF08620"/>
    </source>
</evidence>
<comment type="caution">
    <text evidence="3">The sequence shown here is derived from an EMBL/GenBank/DDBJ whole genome shotgun (WGS) entry which is preliminary data.</text>
</comment>
<dbReference type="PANTHER" id="PTHR21483:SF18">
    <property type="entry name" value="RNA POLYMERASE II-ASSOCIATED PROTEIN 1"/>
    <property type="match status" value="1"/>
</dbReference>
<sequence length="1045" mass="120487">MENLERPSRRETDDDLIKQQELFVKKNIKPGVNLIKQYNENGLKEKETNSELTIERDNLVIQEKNVVFDVQERDVSVESTKIVLTIYSSYCDNESPDKILKKEGLHHGNEPEVAGYSLEELFLLARSTLQSQRITALHTIAHILDNYWYGMMDDCFDNPLLPMILEAGIVPLLRWALDDTSVTSIAATVSAVHSLLISKSDEICLQRTFCWLNGHLMPQLEPQDLIEPNVVLQELTDADLIKLDVVKAFLRMDILPRFLYILQALQPPPLVCKLIMEICAHLAQHSIESANQVISHPKLFILIFEKFLPLKWQYLDSSKLSDTVNFSCPLPAAMKLVRIIASSDREFALHLINHHDLVSNIIVYLTLQPNDQKINLQDIQELMIESLKTFHVLLCYDLAYDVFLELFPIFMKQMEFCLSLDLNLDRIKHKQDFEYATHLFKILEAITVISVKRDISNSSSKAMNTIFNKAVTCLKKWLWQFSQDKYHDLGIALLAANMNLVSTYYEKWHEGLVCEVWECCSGVKEVFNSYLFPCIRSKMLKNLLENLKSCSLLLNSCQSGNKRDSKTIISLGSILWKGDIVPILQENSPVPLLLAILRFCILLKELFNDTDNLPLKEFVQSNAVIEYLESINAEKLNASNWFTKFESHMVIQILKLASLVISSDYSFWYKTAVSILPNLRNPLECLVEDVFETVIFNPVFVISNNEEIHKEILDKLPFIAKYYITCLLNSNALSLSKKLFSGNADVTTIASLSTSSFLLSPDWCYQPIIKEYYNSKQSKKNTVLTPKNDSILASSLEWIYLCHDLCLPILKDVPGAVEFSYLCMFYLFDEDFFCDVDVKRLLGNCLLSLLKYKIIKLTKIKWTNLNKFDDLYLEMLNQFEAVSYGDLLFGNFILYPLQQCYPSRWKKVLFNDHPQVLQFLRIPFSKLLMPLQNYLEPFETDIDVVMDYCKLLMTGVLIHVKCPVLYLMAIHHINHFVFAKQDTAKKVQNRLLSAILQYKNKIVQRQILLYSEVDITSEFGFSVKQELLPSDQKHLCDLIGHPVNI</sequence>
<gene>
    <name evidence="3" type="primary">Rpap1</name>
    <name evidence="3" type="ORF">NPIL_480141</name>
</gene>
<dbReference type="Pfam" id="PF08620">
    <property type="entry name" value="RPAP1_C"/>
    <property type="match status" value="1"/>
</dbReference>
<evidence type="ECO:0000313" key="3">
    <source>
        <dbReference type="EMBL" id="GFU14118.1"/>
    </source>
</evidence>
<protein>
    <submittedName>
        <fullName evidence="3">RNA polymerase II-associated protein 1</fullName>
    </submittedName>
</protein>
<dbReference type="AlphaFoldDB" id="A0A8X6Q9I6"/>
<dbReference type="InterPro" id="IPR039913">
    <property type="entry name" value="RPAP1/Rba50"/>
</dbReference>
<dbReference type="InterPro" id="IPR013929">
    <property type="entry name" value="RPAP1_C"/>
</dbReference>
<dbReference type="Pfam" id="PF25766">
    <property type="entry name" value="TPR_RPAP1"/>
    <property type="match status" value="1"/>
</dbReference>
<feature type="domain" description="RPAP1/MINIYO-like TPR repeats" evidence="2">
    <location>
        <begin position="764"/>
        <end position="984"/>
    </location>
</feature>
<feature type="domain" description="RPAP1 C-terminal" evidence="1">
    <location>
        <begin position="97"/>
        <end position="146"/>
    </location>
</feature>
<accession>A0A8X6Q9I6</accession>
<evidence type="ECO:0000259" key="2">
    <source>
        <dbReference type="Pfam" id="PF25766"/>
    </source>
</evidence>
<reference evidence="3" key="1">
    <citation type="submission" date="2020-08" db="EMBL/GenBank/DDBJ databases">
        <title>Multicomponent nature underlies the extraordinary mechanical properties of spider dragline silk.</title>
        <authorList>
            <person name="Kono N."/>
            <person name="Nakamura H."/>
            <person name="Mori M."/>
            <person name="Yoshida Y."/>
            <person name="Ohtoshi R."/>
            <person name="Malay A.D."/>
            <person name="Moran D.A.P."/>
            <person name="Tomita M."/>
            <person name="Numata K."/>
            <person name="Arakawa K."/>
        </authorList>
    </citation>
    <scope>NUCLEOTIDE SEQUENCE</scope>
</reference>
<dbReference type="InterPro" id="IPR057989">
    <property type="entry name" value="TPR_RPAP1/MINIYO-like"/>
</dbReference>
<proteinExistence type="predicted"/>